<evidence type="ECO:0000256" key="3">
    <source>
        <dbReference type="ARBA" id="ARBA00022525"/>
    </source>
</evidence>
<dbReference type="Proteomes" id="UP001152523">
    <property type="component" value="Unassembled WGS sequence"/>
</dbReference>
<comment type="caution">
    <text evidence="7">The sequence shown here is derived from an EMBL/GenBank/DDBJ whole genome shotgun (WGS) entry which is preliminary data.</text>
</comment>
<dbReference type="PANTHER" id="PTHR47965:SF68">
    <property type="entry name" value="BASIC 7S GLOBULIN-LIKE"/>
    <property type="match status" value="1"/>
</dbReference>
<organism evidence="7 8">
    <name type="scientific">Cuscuta epithymum</name>
    <dbReference type="NCBI Taxonomy" id="186058"/>
    <lineage>
        <taxon>Eukaryota</taxon>
        <taxon>Viridiplantae</taxon>
        <taxon>Streptophyta</taxon>
        <taxon>Embryophyta</taxon>
        <taxon>Tracheophyta</taxon>
        <taxon>Spermatophyta</taxon>
        <taxon>Magnoliopsida</taxon>
        <taxon>eudicotyledons</taxon>
        <taxon>Gunneridae</taxon>
        <taxon>Pentapetalae</taxon>
        <taxon>asterids</taxon>
        <taxon>lamiids</taxon>
        <taxon>Solanales</taxon>
        <taxon>Convolvulaceae</taxon>
        <taxon>Cuscuteae</taxon>
        <taxon>Cuscuta</taxon>
        <taxon>Cuscuta subgen. Cuscuta</taxon>
    </lineage>
</organism>
<evidence type="ECO:0000259" key="6">
    <source>
        <dbReference type="PROSITE" id="PS51767"/>
    </source>
</evidence>
<reference evidence="7" key="1">
    <citation type="submission" date="2022-07" db="EMBL/GenBank/DDBJ databases">
        <authorList>
            <person name="Macas J."/>
            <person name="Novak P."/>
            <person name="Neumann P."/>
        </authorList>
    </citation>
    <scope>NUCLEOTIDE SEQUENCE</scope>
</reference>
<dbReference type="Pfam" id="PF14543">
    <property type="entry name" value="TAXi_N"/>
    <property type="match status" value="1"/>
</dbReference>
<dbReference type="EMBL" id="CAMAPF010000048">
    <property type="protein sequence ID" value="CAH9084833.1"/>
    <property type="molecule type" value="Genomic_DNA"/>
</dbReference>
<dbReference type="GO" id="GO:0006508">
    <property type="term" value="P:proteolysis"/>
    <property type="evidence" value="ECO:0007669"/>
    <property type="project" value="InterPro"/>
</dbReference>
<comment type="subcellular location">
    <subcellularLocation>
        <location evidence="1">Secreted</location>
        <location evidence="1">Extracellular space</location>
    </subcellularLocation>
</comment>
<dbReference type="InterPro" id="IPR021109">
    <property type="entry name" value="Peptidase_aspartic_dom_sf"/>
</dbReference>
<evidence type="ECO:0000313" key="7">
    <source>
        <dbReference type="EMBL" id="CAH9084833.1"/>
    </source>
</evidence>
<keyword evidence="4 5" id="KW-0732">Signal</keyword>
<dbReference type="FunFam" id="2.40.70.10:FF:000041">
    <property type="entry name" value="Basic 7S globulin"/>
    <property type="match status" value="1"/>
</dbReference>
<evidence type="ECO:0000256" key="2">
    <source>
        <dbReference type="ARBA" id="ARBA00007447"/>
    </source>
</evidence>
<feature type="domain" description="Peptidase A1" evidence="6">
    <location>
        <begin position="37"/>
        <end position="403"/>
    </location>
</feature>
<dbReference type="GO" id="GO:0005576">
    <property type="term" value="C:extracellular region"/>
    <property type="evidence" value="ECO:0007669"/>
    <property type="project" value="UniProtKB-SubCell"/>
</dbReference>
<evidence type="ECO:0000256" key="4">
    <source>
        <dbReference type="ARBA" id="ARBA00022729"/>
    </source>
</evidence>
<dbReference type="PANTHER" id="PTHR47965">
    <property type="entry name" value="ASPARTYL PROTEASE-RELATED"/>
    <property type="match status" value="1"/>
</dbReference>
<accession>A0AAV0CSU7</accession>
<dbReference type="SUPFAM" id="SSF50630">
    <property type="entry name" value="Acid proteases"/>
    <property type="match status" value="1"/>
</dbReference>
<feature type="chain" id="PRO_5043740187" description="Peptidase A1 domain-containing protein" evidence="5">
    <location>
        <begin position="24"/>
        <end position="416"/>
    </location>
</feature>
<name>A0AAV0CSU7_9ASTE</name>
<feature type="signal peptide" evidence="5">
    <location>
        <begin position="1"/>
        <end position="23"/>
    </location>
</feature>
<dbReference type="InterPro" id="IPR033121">
    <property type="entry name" value="PEPTIDASE_A1"/>
</dbReference>
<dbReference type="InterPro" id="IPR001461">
    <property type="entry name" value="Aspartic_peptidase_A1"/>
</dbReference>
<dbReference type="InterPro" id="IPR032861">
    <property type="entry name" value="TAXi_N"/>
</dbReference>
<dbReference type="PROSITE" id="PS51767">
    <property type="entry name" value="PEPTIDASE_A1"/>
    <property type="match status" value="1"/>
</dbReference>
<dbReference type="InterPro" id="IPR032799">
    <property type="entry name" value="TAXi_C"/>
</dbReference>
<dbReference type="Gene3D" id="2.40.70.10">
    <property type="entry name" value="Acid Proteases"/>
    <property type="match status" value="2"/>
</dbReference>
<comment type="similarity">
    <text evidence="2">Belongs to the peptidase A1 family.</text>
</comment>
<protein>
    <recommendedName>
        <fullName evidence="6">Peptidase A1 domain-containing protein</fullName>
    </recommendedName>
</protein>
<dbReference type="GO" id="GO:0004190">
    <property type="term" value="F:aspartic-type endopeptidase activity"/>
    <property type="evidence" value="ECO:0007669"/>
    <property type="project" value="InterPro"/>
</dbReference>
<keyword evidence="3" id="KW-0964">Secreted</keyword>
<evidence type="ECO:0000313" key="8">
    <source>
        <dbReference type="Proteomes" id="UP001152523"/>
    </source>
</evidence>
<sequence length="416" mass="44129">MASSYYCLVNLFIIAILVSTSDAFNLPLRKDPKTLQHYTTVRMGSTRATVNAVIDLGGKFFWFDCDNYTSSTFAPIPCSSQQCELAKGDGCVGCNNSPPRPGCTNDTCGASAYNPFQGALVSSGYESDTLFASNGDQLARFTYGCMSTGFSEGLASGASGILGLARTNVSLHKQVATTFGFPDKFSMCLPSSGLGKLNIGADLSSIEASLISTPLIVNPSSTGPAVFVKGQPSDEYFIDVRGVKVNGQPLSVKSSYFTFDKDGFGGTKFSTTNNFTALHTSLYKPLVRAFIKAAADRNIKRVMAAVPPFSACFDSATIPATATGPSVPTIELVLPGNGISWKIYGANSMFAVNDKVTCLAFVDGGGSESKNKNFPSASIVIGTHQLEDNLLEFDLDSSTFRFSSSLLLHNKTCSLL</sequence>
<evidence type="ECO:0000256" key="1">
    <source>
        <dbReference type="ARBA" id="ARBA00004239"/>
    </source>
</evidence>
<keyword evidence="8" id="KW-1185">Reference proteome</keyword>
<gene>
    <name evidence="7" type="ORF">CEPIT_LOCUS9066</name>
</gene>
<evidence type="ECO:0000256" key="5">
    <source>
        <dbReference type="SAM" id="SignalP"/>
    </source>
</evidence>
<proteinExistence type="inferred from homology"/>
<dbReference type="AlphaFoldDB" id="A0AAV0CSU7"/>
<dbReference type="Pfam" id="PF14541">
    <property type="entry name" value="TAXi_C"/>
    <property type="match status" value="1"/>
</dbReference>